<reference evidence="8 9" key="1">
    <citation type="submission" date="2021-07" db="EMBL/GenBank/DDBJ databases">
        <title>Paenibacillus radiodurans sp. nov., isolated from the southeastern edge of Tengger Desert.</title>
        <authorList>
            <person name="Zhang G."/>
        </authorList>
    </citation>
    <scope>NUCLEOTIDE SEQUENCE [LARGE SCALE GENOMIC DNA]</scope>
    <source>
        <strain evidence="8 9">CCM 7311</strain>
    </source>
</reference>
<dbReference type="InterPro" id="IPR050490">
    <property type="entry name" value="Bact_solute-bd_prot1"/>
</dbReference>
<evidence type="ECO:0000256" key="6">
    <source>
        <dbReference type="SAM" id="MobiDB-lite"/>
    </source>
</evidence>
<dbReference type="RefSeq" id="WP_210038044.1">
    <property type="nucleotide sequence ID" value="NZ_JBHLVU010000022.1"/>
</dbReference>
<evidence type="ECO:0000256" key="4">
    <source>
        <dbReference type="ARBA" id="ARBA00023139"/>
    </source>
</evidence>
<feature type="region of interest" description="Disordered" evidence="6">
    <location>
        <begin position="36"/>
        <end position="63"/>
    </location>
</feature>
<dbReference type="PANTHER" id="PTHR43649:SF33">
    <property type="entry name" value="POLYGALACTURONAN_RHAMNOGALACTURONAN-BINDING PROTEIN YTCQ"/>
    <property type="match status" value="1"/>
</dbReference>
<feature type="signal peptide" evidence="7">
    <location>
        <begin position="1"/>
        <end position="25"/>
    </location>
</feature>
<evidence type="ECO:0000313" key="9">
    <source>
        <dbReference type="Proteomes" id="UP001519887"/>
    </source>
</evidence>
<accession>A0ABS7BXK0</accession>
<evidence type="ECO:0000256" key="1">
    <source>
        <dbReference type="ARBA" id="ARBA00022475"/>
    </source>
</evidence>
<dbReference type="SUPFAM" id="SSF53850">
    <property type="entry name" value="Periplasmic binding protein-like II"/>
    <property type="match status" value="1"/>
</dbReference>
<keyword evidence="3" id="KW-0472">Membrane</keyword>
<organism evidence="8 9">
    <name type="scientific">Paenibacillus sepulcri</name>
    <dbReference type="NCBI Taxonomy" id="359917"/>
    <lineage>
        <taxon>Bacteria</taxon>
        <taxon>Bacillati</taxon>
        <taxon>Bacillota</taxon>
        <taxon>Bacilli</taxon>
        <taxon>Bacillales</taxon>
        <taxon>Paenibacillaceae</taxon>
        <taxon>Paenibacillus</taxon>
    </lineage>
</organism>
<evidence type="ECO:0000256" key="2">
    <source>
        <dbReference type="ARBA" id="ARBA00022729"/>
    </source>
</evidence>
<dbReference type="InterPro" id="IPR006059">
    <property type="entry name" value="SBP"/>
</dbReference>
<feature type="chain" id="PRO_5045285695" evidence="7">
    <location>
        <begin position="26"/>
        <end position="448"/>
    </location>
</feature>
<dbReference type="Gene3D" id="3.40.190.10">
    <property type="entry name" value="Periplasmic binding protein-like II"/>
    <property type="match status" value="2"/>
</dbReference>
<keyword evidence="4" id="KW-0564">Palmitate</keyword>
<keyword evidence="1" id="KW-1003">Cell membrane</keyword>
<keyword evidence="9" id="KW-1185">Reference proteome</keyword>
<keyword evidence="5" id="KW-0449">Lipoprotein</keyword>
<dbReference type="PANTHER" id="PTHR43649">
    <property type="entry name" value="ARABINOSE-BINDING PROTEIN-RELATED"/>
    <property type="match status" value="1"/>
</dbReference>
<evidence type="ECO:0000256" key="3">
    <source>
        <dbReference type="ARBA" id="ARBA00023136"/>
    </source>
</evidence>
<dbReference type="EMBL" id="JAHZIK010000068">
    <property type="protein sequence ID" value="MBW7453385.1"/>
    <property type="molecule type" value="Genomic_DNA"/>
</dbReference>
<comment type="caution">
    <text evidence="8">The sequence shown here is derived from an EMBL/GenBank/DDBJ whole genome shotgun (WGS) entry which is preliminary data.</text>
</comment>
<name>A0ABS7BXK0_9BACL</name>
<evidence type="ECO:0000256" key="5">
    <source>
        <dbReference type="ARBA" id="ARBA00023288"/>
    </source>
</evidence>
<gene>
    <name evidence="8" type="ORF">K0U00_04970</name>
</gene>
<proteinExistence type="predicted"/>
<evidence type="ECO:0000256" key="7">
    <source>
        <dbReference type="SAM" id="SignalP"/>
    </source>
</evidence>
<evidence type="ECO:0000313" key="8">
    <source>
        <dbReference type="EMBL" id="MBW7453385.1"/>
    </source>
</evidence>
<protein>
    <submittedName>
        <fullName evidence="8">Extracellular solute-binding protein</fullName>
    </submittedName>
</protein>
<dbReference type="PROSITE" id="PS51257">
    <property type="entry name" value="PROKAR_LIPOPROTEIN"/>
    <property type="match status" value="1"/>
</dbReference>
<keyword evidence="2 7" id="KW-0732">Signal</keyword>
<sequence>MKKTASYVLLLTLIMALLAGCGSNANNGSTGGNTAANNAGNTAEGDNAAPGDDAAAGGNAASGDEEIKGEITWATHRTELVDTDLKKYVEKFKEKYPGITDVKIEGLKDYEQTIRVRMAANELPDVLSLVETKQEDLPKFYEPLDDLGLTDNIYFKDFSSYEGKLYGISQQVAINGLVYNKNAFEKAGITEPPKTLDELMADSEKLKAAGIVPMATAFKDAWTLQYWTDPAEFIYGSTKLRNDKLKSDAPFTVDGAYGQGLGILKQMNDKGYLEKDVYSASWDQTQKDLATGKTAMMYIGNWLFSSLITNGLPLEDIGFVPLPYDNSGTYKGMMRNDWAYAVSKNSKNKAAAKAFVKFMLEESGDYADHMIISPIKDKQQDLPQITQFMSYNPTMMEAEPVSADVTAIEQKTQFDPFKFIQEVVVKDMKEVFDGYNKKWAAAKAALNK</sequence>
<dbReference type="Proteomes" id="UP001519887">
    <property type="component" value="Unassembled WGS sequence"/>
</dbReference>
<dbReference type="Pfam" id="PF01547">
    <property type="entry name" value="SBP_bac_1"/>
    <property type="match status" value="1"/>
</dbReference>
<feature type="compositionally biased region" description="Low complexity" evidence="6">
    <location>
        <begin position="36"/>
        <end position="62"/>
    </location>
</feature>